<accession>A0A345XIH3</accession>
<dbReference type="RefSeq" id="WP_208874954.1">
    <property type="nucleotide sequence ID" value="NZ_CP031320.1"/>
</dbReference>
<protein>
    <submittedName>
        <fullName evidence="3">NAD(P)-dependent oxidoreductase</fullName>
    </submittedName>
</protein>
<dbReference type="Gene3D" id="3.40.50.720">
    <property type="entry name" value="NAD(P)-binding Rossmann-like Domain"/>
    <property type="match status" value="1"/>
</dbReference>
<name>A0A345XIH3_9ACTN</name>
<dbReference type="Pfam" id="PF01370">
    <property type="entry name" value="Epimerase"/>
    <property type="match status" value="1"/>
</dbReference>
<gene>
    <name evidence="3" type="ORF">DVA86_01045</name>
</gene>
<evidence type="ECO:0000313" key="3">
    <source>
        <dbReference type="EMBL" id="AXK31439.1"/>
    </source>
</evidence>
<dbReference type="InterPro" id="IPR001509">
    <property type="entry name" value="Epimerase_deHydtase"/>
</dbReference>
<sequence length="316" mass="32552">MRILLLGHSGYLGTHVANALRAHPRVRVLRGGRHGCVRDAGGALTDGPQPEVALRADLATADPEDLAVRLRRLAPDAVINCAGAVGGSAAALVSTNARGPAVLCEALRTAAPRARLVHLGSAAEYGPGLAGQPCAESDPACPASVYGAAKLAGTLAVTSSGLDAVVLRVFNPVGPGAPATSLPGRLAAEMRRAGAEGTVRVGDLSAHRDFVDVRDVARAVVLAVLSSGSLPGVLNIGSGAARPVRTVAEGLARAGEFRGRFDERGGRSQRSAMLSWQQADIRAADRVLDWRPRHGLKTSLTDLWAATAAQQREPAL</sequence>
<comment type="similarity">
    <text evidence="1">Belongs to the NAD(P)-dependent epimerase/dehydratase family.</text>
</comment>
<evidence type="ECO:0000259" key="2">
    <source>
        <dbReference type="Pfam" id="PF01370"/>
    </source>
</evidence>
<dbReference type="Proteomes" id="UP000254425">
    <property type="component" value="Chromosome"/>
</dbReference>
<evidence type="ECO:0000256" key="1">
    <source>
        <dbReference type="ARBA" id="ARBA00007637"/>
    </source>
</evidence>
<dbReference type="SUPFAM" id="SSF51735">
    <property type="entry name" value="NAD(P)-binding Rossmann-fold domains"/>
    <property type="match status" value="1"/>
</dbReference>
<evidence type="ECO:0000313" key="4">
    <source>
        <dbReference type="Proteomes" id="UP000254425"/>
    </source>
</evidence>
<feature type="domain" description="NAD-dependent epimerase/dehydratase" evidence="2">
    <location>
        <begin position="3"/>
        <end position="237"/>
    </location>
</feature>
<dbReference type="InterPro" id="IPR036291">
    <property type="entry name" value="NAD(P)-bd_dom_sf"/>
</dbReference>
<reference evidence="3 4" key="1">
    <citation type="submission" date="2018-07" db="EMBL/GenBank/DDBJ databases">
        <title>Draft genome of the type strain Streptomyces armeniacus ATCC 15676.</title>
        <authorList>
            <person name="Labana P."/>
            <person name="Gosse J.T."/>
            <person name="Boddy C.N."/>
        </authorList>
    </citation>
    <scope>NUCLEOTIDE SEQUENCE [LARGE SCALE GENOMIC DNA]</scope>
    <source>
        <strain evidence="3 4">ATCC 15676</strain>
    </source>
</reference>
<dbReference type="AlphaFoldDB" id="A0A345XIH3"/>
<dbReference type="PANTHER" id="PTHR43000">
    <property type="entry name" value="DTDP-D-GLUCOSE 4,6-DEHYDRATASE-RELATED"/>
    <property type="match status" value="1"/>
</dbReference>
<proteinExistence type="inferred from homology"/>
<keyword evidence="4" id="KW-1185">Reference proteome</keyword>
<dbReference type="EMBL" id="CP031320">
    <property type="protein sequence ID" value="AXK31439.1"/>
    <property type="molecule type" value="Genomic_DNA"/>
</dbReference>
<organism evidence="3 4">
    <name type="scientific">Streptomyces armeniacus</name>
    <dbReference type="NCBI Taxonomy" id="83291"/>
    <lineage>
        <taxon>Bacteria</taxon>
        <taxon>Bacillati</taxon>
        <taxon>Actinomycetota</taxon>
        <taxon>Actinomycetes</taxon>
        <taxon>Kitasatosporales</taxon>
        <taxon>Streptomycetaceae</taxon>
        <taxon>Streptomyces</taxon>
    </lineage>
</organism>
<dbReference type="KEGG" id="sarm:DVA86_01045"/>